<evidence type="ECO:0000256" key="9">
    <source>
        <dbReference type="SAM" id="MobiDB-lite"/>
    </source>
</evidence>
<dbReference type="GO" id="GO:0051301">
    <property type="term" value="P:cell division"/>
    <property type="evidence" value="ECO:0007669"/>
    <property type="project" value="UniProtKB-KW"/>
</dbReference>
<evidence type="ECO:0000256" key="1">
    <source>
        <dbReference type="ARBA" id="ARBA00004442"/>
    </source>
</evidence>
<dbReference type="HAMAP" id="MF_02204">
    <property type="entry name" value="Pal"/>
    <property type="match status" value="1"/>
</dbReference>
<dbReference type="InterPro" id="IPR036737">
    <property type="entry name" value="OmpA-like_sf"/>
</dbReference>
<dbReference type="Pfam" id="PF00691">
    <property type="entry name" value="OmpA"/>
    <property type="match status" value="1"/>
</dbReference>
<keyword evidence="7 11" id="KW-0449">Lipoprotein</keyword>
<dbReference type="PANTHER" id="PTHR30329:SF21">
    <property type="entry name" value="LIPOPROTEIN YIAD-RELATED"/>
    <property type="match status" value="1"/>
</dbReference>
<protein>
    <submittedName>
        <fullName evidence="11">Outer membrane lipoprotein omp16</fullName>
    </submittedName>
</protein>
<dbReference type="PRINTS" id="PR01021">
    <property type="entry name" value="OMPADOMAIN"/>
</dbReference>
<sequence>MKKIVLSSIVVGLLVFSGCSSKEPAVDTQAVDNTPIEEVGTTATQEVEPVATETVSSDESAVNEATTDSTESRLNAVESKVPTIYFAFDKYNITPEMQEKIDAAAELGKNEGSDFKVKLEGNCDEWGSDEYNFALGLRRANAVKKALIADGIDASRISMVSYGKSNPVCTAHTKECWAKNRRVNFKVLP</sequence>
<gene>
    <name evidence="11" type="ORF">MNB_SM-5-1021</name>
</gene>
<keyword evidence="8" id="KW-0131">Cell cycle</keyword>
<evidence type="ECO:0000256" key="2">
    <source>
        <dbReference type="ARBA" id="ARBA00022618"/>
    </source>
</evidence>
<name>A0A1W1CJV5_9ZZZZ</name>
<accession>A0A1W1CJV5</accession>
<proteinExistence type="inferred from homology"/>
<evidence type="ECO:0000256" key="5">
    <source>
        <dbReference type="ARBA" id="ARBA00023139"/>
    </source>
</evidence>
<organism evidence="11">
    <name type="scientific">hydrothermal vent metagenome</name>
    <dbReference type="NCBI Taxonomy" id="652676"/>
    <lineage>
        <taxon>unclassified sequences</taxon>
        <taxon>metagenomes</taxon>
        <taxon>ecological metagenomes</taxon>
    </lineage>
</organism>
<dbReference type="InterPro" id="IPR006665">
    <property type="entry name" value="OmpA-like"/>
</dbReference>
<keyword evidence="6" id="KW-0998">Cell outer membrane</keyword>
<feature type="domain" description="OmpA-like" evidence="10">
    <location>
        <begin position="73"/>
        <end position="189"/>
    </location>
</feature>
<dbReference type="PANTHER" id="PTHR30329">
    <property type="entry name" value="STATOR ELEMENT OF FLAGELLAR MOTOR COMPLEX"/>
    <property type="match status" value="1"/>
</dbReference>
<dbReference type="NCBIfam" id="TIGR02802">
    <property type="entry name" value="Pal_lipo"/>
    <property type="match status" value="1"/>
</dbReference>
<evidence type="ECO:0000259" key="10">
    <source>
        <dbReference type="PROSITE" id="PS51123"/>
    </source>
</evidence>
<dbReference type="PROSITE" id="PS51257">
    <property type="entry name" value="PROKAR_LIPOPROTEIN"/>
    <property type="match status" value="1"/>
</dbReference>
<evidence type="ECO:0000256" key="4">
    <source>
        <dbReference type="ARBA" id="ARBA00023136"/>
    </source>
</evidence>
<dbReference type="AlphaFoldDB" id="A0A1W1CJV5"/>
<evidence type="ECO:0000256" key="7">
    <source>
        <dbReference type="ARBA" id="ARBA00023288"/>
    </source>
</evidence>
<dbReference type="EMBL" id="FPHH01000091">
    <property type="protein sequence ID" value="SFV66054.1"/>
    <property type="molecule type" value="Genomic_DNA"/>
</dbReference>
<evidence type="ECO:0000313" key="11">
    <source>
        <dbReference type="EMBL" id="SFV66054.1"/>
    </source>
</evidence>
<comment type="subcellular location">
    <subcellularLocation>
        <location evidence="1">Cell outer membrane</location>
    </subcellularLocation>
</comment>
<dbReference type="Gene3D" id="3.30.1330.60">
    <property type="entry name" value="OmpA-like domain"/>
    <property type="match status" value="1"/>
</dbReference>
<keyword evidence="2" id="KW-0132">Cell division</keyword>
<dbReference type="InterPro" id="IPR014169">
    <property type="entry name" value="Pal_lipo_C"/>
</dbReference>
<dbReference type="InterPro" id="IPR006664">
    <property type="entry name" value="OMP_bac"/>
</dbReference>
<dbReference type="InterPro" id="IPR039001">
    <property type="entry name" value="Pal"/>
</dbReference>
<evidence type="ECO:0000256" key="3">
    <source>
        <dbReference type="ARBA" id="ARBA00022729"/>
    </source>
</evidence>
<reference evidence="11" key="1">
    <citation type="submission" date="2016-10" db="EMBL/GenBank/DDBJ databases">
        <authorList>
            <person name="de Groot N.N."/>
        </authorList>
    </citation>
    <scope>NUCLEOTIDE SEQUENCE</scope>
</reference>
<dbReference type="InterPro" id="IPR050330">
    <property type="entry name" value="Bact_OuterMem_StrucFunc"/>
</dbReference>
<feature type="compositionally biased region" description="Polar residues" evidence="9">
    <location>
        <begin position="53"/>
        <end position="71"/>
    </location>
</feature>
<feature type="region of interest" description="Disordered" evidence="9">
    <location>
        <begin position="48"/>
        <end position="71"/>
    </location>
</feature>
<dbReference type="GO" id="GO:0009279">
    <property type="term" value="C:cell outer membrane"/>
    <property type="evidence" value="ECO:0007669"/>
    <property type="project" value="UniProtKB-SubCell"/>
</dbReference>
<keyword evidence="4" id="KW-0472">Membrane</keyword>
<keyword evidence="5" id="KW-0564">Palmitate</keyword>
<keyword evidence="3" id="KW-0732">Signal</keyword>
<dbReference type="SUPFAM" id="SSF103088">
    <property type="entry name" value="OmpA-like"/>
    <property type="match status" value="1"/>
</dbReference>
<dbReference type="CDD" id="cd07185">
    <property type="entry name" value="OmpA_C-like"/>
    <property type="match status" value="1"/>
</dbReference>
<dbReference type="PROSITE" id="PS51123">
    <property type="entry name" value="OMPA_2"/>
    <property type="match status" value="1"/>
</dbReference>
<evidence type="ECO:0000256" key="6">
    <source>
        <dbReference type="ARBA" id="ARBA00023237"/>
    </source>
</evidence>
<evidence type="ECO:0000256" key="8">
    <source>
        <dbReference type="ARBA" id="ARBA00023306"/>
    </source>
</evidence>